<proteinExistence type="inferred from homology"/>
<evidence type="ECO:0000256" key="14">
    <source>
        <dbReference type="ARBA" id="ARBA00049067"/>
    </source>
</evidence>
<evidence type="ECO:0000256" key="6">
    <source>
        <dbReference type="ARBA" id="ARBA00022600"/>
    </source>
</evidence>
<keyword evidence="10" id="KW-0067">ATP-binding</keyword>
<evidence type="ECO:0000256" key="1">
    <source>
        <dbReference type="ARBA" id="ARBA00004964"/>
    </source>
</evidence>
<evidence type="ECO:0000256" key="2">
    <source>
        <dbReference type="ARBA" id="ARBA00006219"/>
    </source>
</evidence>
<comment type="similarity">
    <text evidence="2">Belongs to the aminoglycoside phosphotransferase family.</text>
</comment>
<keyword evidence="8" id="KW-0547">Nucleotide-binding</keyword>
<sequence length="461" mass="50142">MTSPLLSDIGVGPASSLAALLARWLPRQRWFTGQGRDMTGVSVAAATALTADCYHLVVRVDQRGSADGDHYQVLLGVAAQVPPRMWPSLIGEVEARPGERLMVYDAVHDHRAAIVLLERLRRGGSTGHLRFESLPRTSVPCGLTPRVLDVEQSNTSIVYGDELILKLFRHIQPGINPDLEVTGALARHGFTQVPAPVGWFQTEAPFWSTLGMVQPFLTESTDGWELALDSGRRRTGFTDEAHELGRTTGELHMALAKAFPTDIGPVDQPARLADAMTHKLLRAAARVPALRPYVPPLQEIYAAAVTGGGQPPLQRTHGDLHLGQVLHAHGRWHIVDFEGEPAKPVPERRADRSPIADVAGMLRSFDYAAQSGGAFHPRWAERCRDAFCAGYAESGGFDPRAVPAALRAHEAARAVYEVVYESVYRPDRLMVPMNAVARLCAAPGTPPPIPSAPCDRPLQET</sequence>
<dbReference type="InterPro" id="IPR011009">
    <property type="entry name" value="Kinase-like_dom_sf"/>
</dbReference>
<evidence type="ECO:0000256" key="9">
    <source>
        <dbReference type="ARBA" id="ARBA00022777"/>
    </source>
</evidence>
<dbReference type="Proteomes" id="UP001352223">
    <property type="component" value="Unassembled WGS sequence"/>
</dbReference>
<evidence type="ECO:0000256" key="11">
    <source>
        <dbReference type="ARBA" id="ARBA00023056"/>
    </source>
</evidence>
<keyword evidence="17" id="KW-1185">Reference proteome</keyword>
<comment type="subunit">
    <text evidence="3">Monomer.</text>
</comment>
<keyword evidence="9" id="KW-0418">Kinase</keyword>
<evidence type="ECO:0000256" key="12">
    <source>
        <dbReference type="ARBA" id="ARBA00023277"/>
    </source>
</evidence>
<evidence type="ECO:0000313" key="16">
    <source>
        <dbReference type="EMBL" id="MEB3962479.1"/>
    </source>
</evidence>
<gene>
    <name evidence="16" type="ORF">OKJ48_19800</name>
</gene>
<dbReference type="InterPro" id="IPR040999">
    <property type="entry name" value="Mak_N_cap"/>
</dbReference>
<evidence type="ECO:0000256" key="8">
    <source>
        <dbReference type="ARBA" id="ARBA00022741"/>
    </source>
</evidence>
<organism evidence="16 17">
    <name type="scientific">Streptomyces kunmingensis</name>
    <dbReference type="NCBI Taxonomy" id="68225"/>
    <lineage>
        <taxon>Bacteria</taxon>
        <taxon>Bacillati</taxon>
        <taxon>Actinomycetota</taxon>
        <taxon>Actinomycetes</taxon>
        <taxon>Kitasatosporales</taxon>
        <taxon>Streptomycetaceae</taxon>
        <taxon>Streptomyces</taxon>
    </lineage>
</organism>
<keyword evidence="6" id="KW-0321">Glycogen metabolism</keyword>
<evidence type="ECO:0000259" key="15">
    <source>
        <dbReference type="Pfam" id="PF18085"/>
    </source>
</evidence>
<evidence type="ECO:0000256" key="13">
    <source>
        <dbReference type="ARBA" id="ARBA00031251"/>
    </source>
</evidence>
<dbReference type="Gene3D" id="3.90.1200.10">
    <property type="match status" value="1"/>
</dbReference>
<reference evidence="16 17" key="1">
    <citation type="submission" date="2022-10" db="EMBL/GenBank/DDBJ databases">
        <authorList>
            <person name="Xie J."/>
            <person name="Shen N."/>
        </authorList>
    </citation>
    <scope>NUCLEOTIDE SEQUENCE [LARGE SCALE GENOMIC DNA]</scope>
    <source>
        <strain evidence="16 17">DSM 41681</strain>
    </source>
</reference>
<dbReference type="SUPFAM" id="SSF56112">
    <property type="entry name" value="Protein kinase-like (PK-like)"/>
    <property type="match status" value="1"/>
</dbReference>
<dbReference type="EMBL" id="JAOZYB010000150">
    <property type="protein sequence ID" value="MEB3962479.1"/>
    <property type="molecule type" value="Genomic_DNA"/>
</dbReference>
<evidence type="ECO:0000313" key="17">
    <source>
        <dbReference type="Proteomes" id="UP001352223"/>
    </source>
</evidence>
<feature type="domain" description="Maltokinase N-terminal cap" evidence="15">
    <location>
        <begin position="24"/>
        <end position="109"/>
    </location>
</feature>
<comment type="caution">
    <text evidence="16">The sequence shown here is derived from an EMBL/GenBank/DDBJ whole genome shotgun (WGS) entry which is preliminary data.</text>
</comment>
<evidence type="ECO:0000256" key="5">
    <source>
        <dbReference type="ARBA" id="ARBA00013882"/>
    </source>
</evidence>
<comment type="pathway">
    <text evidence="1">Glycan biosynthesis; glycogen biosynthesis.</text>
</comment>
<dbReference type="Pfam" id="PF18085">
    <property type="entry name" value="Mak_N_cap"/>
    <property type="match status" value="1"/>
</dbReference>
<evidence type="ECO:0000256" key="10">
    <source>
        <dbReference type="ARBA" id="ARBA00022840"/>
    </source>
</evidence>
<dbReference type="RefSeq" id="WP_324770010.1">
    <property type="nucleotide sequence ID" value="NZ_BAAATS010000016.1"/>
</dbReference>
<evidence type="ECO:0000256" key="3">
    <source>
        <dbReference type="ARBA" id="ARBA00011245"/>
    </source>
</evidence>
<keyword evidence="7" id="KW-0808">Transferase</keyword>
<protein>
    <recommendedName>
        <fullName evidence="5">Maltokinase</fullName>
        <ecNumber evidence="4">2.7.1.175</ecNumber>
    </recommendedName>
    <alternativeName>
        <fullName evidence="13">Maltose-1-phosphate synthase</fullName>
    </alternativeName>
</protein>
<name>A0ABU6CDE8_9ACTN</name>
<evidence type="ECO:0000256" key="4">
    <source>
        <dbReference type="ARBA" id="ARBA00011962"/>
    </source>
</evidence>
<keyword evidence="11" id="KW-0320">Glycogen biosynthesis</keyword>
<accession>A0ABU6CDE8</accession>
<dbReference type="EC" id="2.7.1.175" evidence="4"/>
<keyword evidence="12" id="KW-0119">Carbohydrate metabolism</keyword>
<evidence type="ECO:0000256" key="7">
    <source>
        <dbReference type="ARBA" id="ARBA00022679"/>
    </source>
</evidence>
<comment type="catalytic activity">
    <reaction evidence="14">
        <text>D-maltose + ATP = alpha-maltose 1-phosphate + ADP + H(+)</text>
        <dbReference type="Rhea" id="RHEA:31915"/>
        <dbReference type="ChEBI" id="CHEBI:15378"/>
        <dbReference type="ChEBI" id="CHEBI:17306"/>
        <dbReference type="ChEBI" id="CHEBI:30616"/>
        <dbReference type="ChEBI" id="CHEBI:63576"/>
        <dbReference type="ChEBI" id="CHEBI:456216"/>
        <dbReference type="EC" id="2.7.1.175"/>
    </reaction>
</comment>